<evidence type="ECO:0000259" key="1">
    <source>
        <dbReference type="Pfam" id="PF13546"/>
    </source>
</evidence>
<proteinExistence type="predicted"/>
<evidence type="ECO:0000313" key="3">
    <source>
        <dbReference type="Proteomes" id="UP000621492"/>
    </source>
</evidence>
<dbReference type="InterPro" id="IPR038721">
    <property type="entry name" value="IS701-like_DDE_dom"/>
</dbReference>
<dbReference type="Proteomes" id="UP000621492">
    <property type="component" value="Unassembled WGS sequence"/>
</dbReference>
<keyword evidence="3" id="KW-1185">Reference proteome</keyword>
<accession>A0A9W5U0G0</accession>
<comment type="caution">
    <text evidence="2">The sequence shown here is derived from an EMBL/GenBank/DDBJ whole genome shotgun (WGS) entry which is preliminary data.</text>
</comment>
<dbReference type="InterPro" id="IPR012337">
    <property type="entry name" value="RNaseH-like_sf"/>
</dbReference>
<evidence type="ECO:0000313" key="2">
    <source>
        <dbReference type="EMBL" id="GGB53197.1"/>
    </source>
</evidence>
<sequence length="231" mass="26299">MLTSTSRVKAFIIDDSKYDRNRSKKVELLARCKDHASNRIRYYKGFPMLTLGWSDGHTFIPVDFALLSSVKAHINGIIAKIDKRTSGYKRRLDALEKGPEQVVKMIDRALKKGIHAPYVLMDSWFTHQDLVTEHTERGLDVIGMVKATKQNYIVGNRMGSLKELYFHATPVQGHNGIIRSIHTHLSNGLSIKVVFVEHRSKQKQWLAILSTDCTLTVALQQLVELIEDVMK</sequence>
<dbReference type="SUPFAM" id="SSF53098">
    <property type="entry name" value="Ribonuclease H-like"/>
    <property type="match status" value="1"/>
</dbReference>
<gene>
    <name evidence="2" type="ORF">GCM10011409_33470</name>
</gene>
<organism evidence="2 3">
    <name type="scientific">Lentibacillus populi</name>
    <dbReference type="NCBI Taxonomy" id="1827502"/>
    <lineage>
        <taxon>Bacteria</taxon>
        <taxon>Bacillati</taxon>
        <taxon>Bacillota</taxon>
        <taxon>Bacilli</taxon>
        <taxon>Bacillales</taxon>
        <taxon>Bacillaceae</taxon>
        <taxon>Lentibacillus</taxon>
    </lineage>
</organism>
<reference evidence="2" key="2">
    <citation type="submission" date="2020-09" db="EMBL/GenBank/DDBJ databases">
        <authorList>
            <person name="Sun Q."/>
            <person name="Zhou Y."/>
        </authorList>
    </citation>
    <scope>NUCLEOTIDE SEQUENCE</scope>
    <source>
        <strain evidence="2">CGMCC 1.15454</strain>
    </source>
</reference>
<feature type="domain" description="Transposase IS701-like DDE" evidence="1">
    <location>
        <begin position="7"/>
        <end position="156"/>
    </location>
</feature>
<reference evidence="2" key="1">
    <citation type="journal article" date="2014" name="Int. J. Syst. Evol. Microbiol.">
        <title>Complete genome sequence of Corynebacterium casei LMG S-19264T (=DSM 44701T), isolated from a smear-ripened cheese.</title>
        <authorList>
            <consortium name="US DOE Joint Genome Institute (JGI-PGF)"/>
            <person name="Walter F."/>
            <person name="Albersmeier A."/>
            <person name="Kalinowski J."/>
            <person name="Ruckert C."/>
        </authorList>
    </citation>
    <scope>NUCLEOTIDE SEQUENCE</scope>
    <source>
        <strain evidence="2">CGMCC 1.15454</strain>
    </source>
</reference>
<dbReference type="Pfam" id="PF13546">
    <property type="entry name" value="DDE_5"/>
    <property type="match status" value="1"/>
</dbReference>
<dbReference type="EMBL" id="BMJD01000033">
    <property type="protein sequence ID" value="GGB53197.1"/>
    <property type="molecule type" value="Genomic_DNA"/>
</dbReference>
<protein>
    <recommendedName>
        <fullName evidence="1">Transposase IS701-like DDE domain-containing protein</fullName>
    </recommendedName>
</protein>
<name>A0A9W5U0G0_9BACI</name>
<dbReference type="AlphaFoldDB" id="A0A9W5U0G0"/>